<organism evidence="4 5">
    <name type="scientific">Cutibacterium acnes</name>
    <name type="common">Propionibacterium acnes</name>
    <dbReference type="NCBI Taxonomy" id="1747"/>
    <lineage>
        <taxon>Bacteria</taxon>
        <taxon>Bacillati</taxon>
        <taxon>Actinomycetota</taxon>
        <taxon>Actinomycetes</taxon>
        <taxon>Propionibacteriales</taxon>
        <taxon>Propionibacteriaceae</taxon>
        <taxon>Cutibacterium</taxon>
    </lineage>
</organism>
<protein>
    <recommendedName>
        <fullName evidence="7">Secreted protein</fullName>
    </recommendedName>
</protein>
<name>A0A2B7JP73_CUTAC</name>
<evidence type="ECO:0000313" key="5">
    <source>
        <dbReference type="Proteomes" id="UP000226191"/>
    </source>
</evidence>
<sequence>MTSHLCVAASLAAWNVVTLAGGPLATGNAHCEKGRLCSNTWCVASLITSCCRILARLVCLGSAQRLQPDEFEGDQSVTDQLQHQPRHGCGTSDG</sequence>
<feature type="chain" id="PRO_5042694526" description="Secreted protein" evidence="2">
    <location>
        <begin position="21"/>
        <end position="94"/>
    </location>
</feature>
<feature type="signal peptide" evidence="2">
    <location>
        <begin position="1"/>
        <end position="20"/>
    </location>
</feature>
<proteinExistence type="predicted"/>
<reference evidence="3 6" key="2">
    <citation type="submission" date="2018-08" db="EMBL/GenBank/DDBJ databases">
        <title>Genome sequencing of Cutibacterium acnes KCOM 1315.</title>
        <authorList>
            <person name="Kook J.-K."/>
            <person name="Park S.-N."/>
            <person name="Lim Y.K."/>
        </authorList>
    </citation>
    <scope>NUCLEOTIDE SEQUENCE [LARGE SCALE GENOMIC DNA]</scope>
    <source>
        <strain evidence="3 6">KCOM 1315</strain>
    </source>
</reference>
<dbReference type="EMBL" id="MVCE01000005">
    <property type="protein sequence ID" value="PGF32660.1"/>
    <property type="molecule type" value="Genomic_DNA"/>
</dbReference>
<evidence type="ECO:0000313" key="4">
    <source>
        <dbReference type="EMBL" id="PGF32660.1"/>
    </source>
</evidence>
<reference evidence="4 5" key="1">
    <citation type="submission" date="2017-02" db="EMBL/GenBank/DDBJ databases">
        <title>Prevalence of linear plasmids in Cutibacterium acnes isolates obtained from cancerous prostatic tissue.</title>
        <authorList>
            <person name="Davidsson S."/>
            <person name="Bruggemann H."/>
        </authorList>
    </citation>
    <scope>NUCLEOTIDE SEQUENCE [LARGE SCALE GENOMIC DNA]</scope>
    <source>
        <strain evidence="4 5">11-78</strain>
    </source>
</reference>
<feature type="region of interest" description="Disordered" evidence="1">
    <location>
        <begin position="71"/>
        <end position="94"/>
    </location>
</feature>
<evidence type="ECO:0000256" key="1">
    <source>
        <dbReference type="SAM" id="MobiDB-lite"/>
    </source>
</evidence>
<evidence type="ECO:0000256" key="2">
    <source>
        <dbReference type="SAM" id="SignalP"/>
    </source>
</evidence>
<evidence type="ECO:0008006" key="7">
    <source>
        <dbReference type="Google" id="ProtNLM"/>
    </source>
</evidence>
<gene>
    <name evidence="4" type="ORF">B1B09_10965</name>
    <name evidence="3" type="ORF">DXN06_10815</name>
</gene>
<dbReference type="RefSeq" id="WP_002519645.1">
    <property type="nucleotide sequence ID" value="NZ_AP019664.1"/>
</dbReference>
<accession>A0A2B7JP73</accession>
<dbReference type="Proteomes" id="UP000256621">
    <property type="component" value="Chromosome"/>
</dbReference>
<dbReference type="Proteomes" id="UP000226191">
    <property type="component" value="Unassembled WGS sequence"/>
</dbReference>
<dbReference type="EMBL" id="CP031442">
    <property type="protein sequence ID" value="AXM08095.1"/>
    <property type="molecule type" value="Genomic_DNA"/>
</dbReference>
<keyword evidence="2" id="KW-0732">Signal</keyword>
<dbReference type="AlphaFoldDB" id="A0A2B7JP73"/>
<evidence type="ECO:0000313" key="3">
    <source>
        <dbReference type="EMBL" id="AXM08095.1"/>
    </source>
</evidence>
<dbReference type="GeneID" id="92857790"/>
<evidence type="ECO:0000313" key="6">
    <source>
        <dbReference type="Proteomes" id="UP000256621"/>
    </source>
</evidence>